<gene>
    <name evidence="2" type="ORF">GTP41_09170</name>
</gene>
<comment type="caution">
    <text evidence="2">The sequence shown here is derived from an EMBL/GenBank/DDBJ whole genome shotgun (WGS) entry which is preliminary data.</text>
</comment>
<keyword evidence="3" id="KW-1185">Reference proteome</keyword>
<feature type="signal peptide" evidence="1">
    <location>
        <begin position="1"/>
        <end position="23"/>
    </location>
</feature>
<dbReference type="SUPFAM" id="SSF111364">
    <property type="entry name" value="Tsx-like channel"/>
    <property type="match status" value="1"/>
</dbReference>
<organism evidence="2 3">
    <name type="scientific">Pseudoduganella guangdongensis</name>
    <dbReference type="NCBI Taxonomy" id="2692179"/>
    <lineage>
        <taxon>Bacteria</taxon>
        <taxon>Pseudomonadati</taxon>
        <taxon>Pseudomonadota</taxon>
        <taxon>Betaproteobacteria</taxon>
        <taxon>Burkholderiales</taxon>
        <taxon>Oxalobacteraceae</taxon>
        <taxon>Telluria group</taxon>
        <taxon>Pseudoduganella</taxon>
    </lineage>
</organism>
<feature type="chain" id="PRO_5026919207" evidence="1">
    <location>
        <begin position="24"/>
        <end position="269"/>
    </location>
</feature>
<dbReference type="GO" id="GO:0009279">
    <property type="term" value="C:cell outer membrane"/>
    <property type="evidence" value="ECO:0007669"/>
    <property type="project" value="InterPro"/>
</dbReference>
<dbReference type="Gene3D" id="2.40.230.20">
    <property type="entry name" value="Nucleoside-specific channel-forming protein, Tsx-like"/>
    <property type="match status" value="1"/>
</dbReference>
<reference evidence="2 3" key="1">
    <citation type="submission" date="2019-12" db="EMBL/GenBank/DDBJ databases">
        <title>Novel species isolated from a subtropical stream in China.</title>
        <authorList>
            <person name="Lu H."/>
        </authorList>
    </citation>
    <scope>NUCLEOTIDE SEQUENCE [LARGE SCALE GENOMIC DNA]</scope>
    <source>
        <strain evidence="2 3">DS3</strain>
    </source>
</reference>
<dbReference type="RefSeq" id="WP_161025258.1">
    <property type="nucleotide sequence ID" value="NZ_WWCJ01000005.1"/>
</dbReference>
<dbReference type="AlphaFoldDB" id="A0A6N9HFV1"/>
<evidence type="ECO:0000256" key="1">
    <source>
        <dbReference type="SAM" id="SignalP"/>
    </source>
</evidence>
<keyword evidence="2" id="KW-0261">Viral envelope protein</keyword>
<sequence>MKHFTTTVTAALLTLGTAQPAQALDWMDNTVGYRFGTRFAEPYNPQDIRKHIVNLTHASGHAYGSNYMNLDILKSDRKDDSATEAYLLYRHTWDIGKLSGKEFKGAGMRGLGLTAGFDWNHKNDKGYASRKQMLVAGPTLMVDVPGFLNISLLALWESNNPIGVPKRYRYDTHAMLNAAWGIPLGSGWSFEGYVNYIGSKGRNEFGGPTAPETNLDMQLMYDLSTAAGLKPGKLKAGIEYQYWRNKFGNPSNVPGSLAQTPMIRAEYHF</sequence>
<name>A0A6N9HFV1_9BURK</name>
<accession>A0A6N9HFV1</accession>
<evidence type="ECO:0000313" key="3">
    <source>
        <dbReference type="Proteomes" id="UP000448575"/>
    </source>
</evidence>
<protein>
    <submittedName>
        <fullName evidence="2">Outer envelope protein</fullName>
    </submittedName>
</protein>
<evidence type="ECO:0000313" key="2">
    <source>
        <dbReference type="EMBL" id="MYN02269.1"/>
    </source>
</evidence>
<dbReference type="InterPro" id="IPR036777">
    <property type="entry name" value="Channel_Tsx-like_sf"/>
</dbReference>
<keyword evidence="1" id="KW-0732">Signal</keyword>
<keyword evidence="2" id="KW-0946">Virion</keyword>
<proteinExistence type="predicted"/>
<dbReference type="Proteomes" id="UP000448575">
    <property type="component" value="Unassembled WGS sequence"/>
</dbReference>
<dbReference type="EMBL" id="WWCJ01000005">
    <property type="protein sequence ID" value="MYN02269.1"/>
    <property type="molecule type" value="Genomic_DNA"/>
</dbReference>